<comment type="caution">
    <text evidence="1">The sequence shown here is derived from an EMBL/GenBank/DDBJ whole genome shotgun (WGS) entry which is preliminary data.</text>
</comment>
<reference evidence="1" key="1">
    <citation type="submission" date="2021-10" db="EMBL/GenBank/DDBJ databases">
        <authorList>
            <person name="Mesa V."/>
        </authorList>
    </citation>
    <scope>NUCLEOTIDE SEQUENCE</scope>
    <source>
        <strain evidence="1">CC3_PB</strain>
    </source>
</reference>
<accession>A0AA86JIP9</accession>
<dbReference type="Proteomes" id="UP000789738">
    <property type="component" value="Unassembled WGS sequence"/>
</dbReference>
<evidence type="ECO:0000313" key="2">
    <source>
        <dbReference type="Proteomes" id="UP000789738"/>
    </source>
</evidence>
<proteinExistence type="predicted"/>
<evidence type="ECO:0000313" key="1">
    <source>
        <dbReference type="EMBL" id="CAG9708179.1"/>
    </source>
</evidence>
<dbReference type="EMBL" id="CAKJVE010000004">
    <property type="protein sequence ID" value="CAG9708179.1"/>
    <property type="molecule type" value="Genomic_DNA"/>
</dbReference>
<protein>
    <submittedName>
        <fullName evidence="1">Uncharacterized protein</fullName>
    </submittedName>
</protein>
<gene>
    <name evidence="1" type="ORF">CNEO_43449</name>
</gene>
<sequence>MNLITTQNQSQFNVIVYCHYLRSIYTIFTGLYKYLYFDLTLPCRLNKSHYKINLI</sequence>
<dbReference type="AlphaFoldDB" id="A0AA86JIP9"/>
<organism evidence="1 2">
    <name type="scientific">Clostridium neonatale</name>
    <dbReference type="NCBI Taxonomy" id="137838"/>
    <lineage>
        <taxon>Bacteria</taxon>
        <taxon>Bacillati</taxon>
        <taxon>Bacillota</taxon>
        <taxon>Clostridia</taxon>
        <taxon>Eubacteriales</taxon>
        <taxon>Clostridiaceae</taxon>
        <taxon>Clostridium</taxon>
    </lineage>
</organism>
<name>A0AA86JIP9_9CLOT</name>